<dbReference type="EMBL" id="JAPDHZ010000002">
    <property type="protein sequence ID" value="MDG0789503.1"/>
    <property type="molecule type" value="Genomic_DNA"/>
</dbReference>
<dbReference type="NCBIfam" id="TIGR01378">
    <property type="entry name" value="thi_PPkinase"/>
    <property type="match status" value="1"/>
</dbReference>
<evidence type="ECO:0000313" key="7">
    <source>
        <dbReference type="EMBL" id="MDG0789503.1"/>
    </source>
</evidence>
<organism evidence="7 8">
    <name type="scientific">Cohnella ginsengisoli</name>
    <dbReference type="NCBI Taxonomy" id="425004"/>
    <lineage>
        <taxon>Bacteria</taxon>
        <taxon>Bacillati</taxon>
        <taxon>Bacillota</taxon>
        <taxon>Bacilli</taxon>
        <taxon>Bacillales</taxon>
        <taxon>Paenibacillaceae</taxon>
        <taxon>Cohnella</taxon>
    </lineage>
</organism>
<keyword evidence="1 7" id="KW-0808">Transferase</keyword>
<name>A0A9X4KCF9_9BACL</name>
<dbReference type="GO" id="GO:0005524">
    <property type="term" value="F:ATP binding"/>
    <property type="evidence" value="ECO:0007669"/>
    <property type="project" value="UniProtKB-KW"/>
</dbReference>
<dbReference type="Gene3D" id="3.40.50.10240">
    <property type="entry name" value="Thiamin pyrophosphokinase, catalytic domain"/>
    <property type="match status" value="1"/>
</dbReference>
<sequence>MPQQSSTRRAVIYTGGSLGPWSLALAQPGDYLIGADKGAYYLIQNGIAPHLALGDFDSVDAAALERIRAEAKETAEYDAVDKDWSDTELALREALARGYRDIVIAGGLGTRFDHSLANVQLLAVANEAGAAALLVDAHNEIRLLTAGSRLQADQRYTYVSLLPLTSEVTGVTLTGFAYPLQDATLRQGMSLGVSNLLSAEEGFISLRSGSLLVIRSRD</sequence>
<dbReference type="GO" id="GO:0009229">
    <property type="term" value="P:thiamine diphosphate biosynthetic process"/>
    <property type="evidence" value="ECO:0007669"/>
    <property type="project" value="InterPro"/>
</dbReference>
<evidence type="ECO:0000256" key="1">
    <source>
        <dbReference type="ARBA" id="ARBA00022679"/>
    </source>
</evidence>
<feature type="domain" description="Thiamin pyrophosphokinase thiamin-binding" evidence="6">
    <location>
        <begin position="147"/>
        <end position="212"/>
    </location>
</feature>
<accession>A0A9X4KCF9</accession>
<dbReference type="RefSeq" id="WP_277563442.1">
    <property type="nucleotide sequence ID" value="NZ_JAPDHZ010000002.1"/>
</dbReference>
<keyword evidence="2" id="KW-0547">Nucleotide-binding</keyword>
<evidence type="ECO:0000256" key="3">
    <source>
        <dbReference type="ARBA" id="ARBA00022777"/>
    </source>
</evidence>
<dbReference type="AlphaFoldDB" id="A0A9X4KCF9"/>
<dbReference type="GO" id="GO:0004788">
    <property type="term" value="F:thiamine diphosphokinase activity"/>
    <property type="evidence" value="ECO:0007669"/>
    <property type="project" value="UniProtKB-UniRule"/>
</dbReference>
<reference evidence="7 8" key="1">
    <citation type="submission" date="2022-10" db="EMBL/GenBank/DDBJ databases">
        <title>Comparative genomic analysis of Cohnella hashimotonis sp. nov., isolated from the International Space Station.</title>
        <authorList>
            <person name="Simpson A."/>
            <person name="Venkateswaran K."/>
        </authorList>
    </citation>
    <scope>NUCLEOTIDE SEQUENCE [LARGE SCALE GENOMIC DNA]</scope>
    <source>
        <strain evidence="7 8">DSM 18997</strain>
    </source>
</reference>
<protein>
    <recommendedName>
        <fullName evidence="5">Thiamine diphosphokinase</fullName>
        <ecNumber evidence="5">2.7.6.2</ecNumber>
    </recommendedName>
</protein>
<dbReference type="GO" id="GO:0030975">
    <property type="term" value="F:thiamine binding"/>
    <property type="evidence" value="ECO:0007669"/>
    <property type="project" value="InterPro"/>
</dbReference>
<dbReference type="GO" id="GO:0006772">
    <property type="term" value="P:thiamine metabolic process"/>
    <property type="evidence" value="ECO:0007669"/>
    <property type="project" value="UniProtKB-UniRule"/>
</dbReference>
<dbReference type="InterPro" id="IPR036371">
    <property type="entry name" value="TPK_B1-bd_sf"/>
</dbReference>
<dbReference type="Pfam" id="PF04265">
    <property type="entry name" value="TPK_B1_binding"/>
    <property type="match status" value="1"/>
</dbReference>
<dbReference type="InterPro" id="IPR007371">
    <property type="entry name" value="TPK_catalytic"/>
</dbReference>
<dbReference type="InterPro" id="IPR036759">
    <property type="entry name" value="TPK_catalytic_sf"/>
</dbReference>
<dbReference type="PANTHER" id="PTHR41299:SF1">
    <property type="entry name" value="THIAMINE PYROPHOSPHOKINASE"/>
    <property type="match status" value="1"/>
</dbReference>
<dbReference type="EC" id="2.7.6.2" evidence="5"/>
<proteinExistence type="predicted"/>
<dbReference type="GO" id="GO:0016301">
    <property type="term" value="F:kinase activity"/>
    <property type="evidence" value="ECO:0007669"/>
    <property type="project" value="UniProtKB-KW"/>
</dbReference>
<dbReference type="SMART" id="SM00983">
    <property type="entry name" value="TPK_B1_binding"/>
    <property type="match status" value="1"/>
</dbReference>
<dbReference type="InterPro" id="IPR053149">
    <property type="entry name" value="TPK"/>
</dbReference>
<dbReference type="InterPro" id="IPR006282">
    <property type="entry name" value="Thi_PPkinase"/>
</dbReference>
<dbReference type="Proteomes" id="UP001153387">
    <property type="component" value="Unassembled WGS sequence"/>
</dbReference>
<evidence type="ECO:0000256" key="5">
    <source>
        <dbReference type="NCBIfam" id="TIGR01378"/>
    </source>
</evidence>
<dbReference type="PANTHER" id="PTHR41299">
    <property type="entry name" value="THIAMINE PYROPHOSPHOKINASE"/>
    <property type="match status" value="1"/>
</dbReference>
<keyword evidence="3" id="KW-0418">Kinase</keyword>
<dbReference type="Pfam" id="PF04263">
    <property type="entry name" value="TPK_catalytic"/>
    <property type="match status" value="1"/>
</dbReference>
<evidence type="ECO:0000256" key="2">
    <source>
        <dbReference type="ARBA" id="ARBA00022741"/>
    </source>
</evidence>
<gene>
    <name evidence="7" type="ORF">OMP38_00520</name>
</gene>
<evidence type="ECO:0000313" key="8">
    <source>
        <dbReference type="Proteomes" id="UP001153387"/>
    </source>
</evidence>
<evidence type="ECO:0000259" key="6">
    <source>
        <dbReference type="SMART" id="SM00983"/>
    </source>
</evidence>
<dbReference type="SUPFAM" id="SSF63999">
    <property type="entry name" value="Thiamin pyrophosphokinase, catalytic domain"/>
    <property type="match status" value="1"/>
</dbReference>
<evidence type="ECO:0000256" key="4">
    <source>
        <dbReference type="ARBA" id="ARBA00022840"/>
    </source>
</evidence>
<dbReference type="SUPFAM" id="SSF63862">
    <property type="entry name" value="Thiamin pyrophosphokinase, substrate-binding domain"/>
    <property type="match status" value="1"/>
</dbReference>
<keyword evidence="4" id="KW-0067">ATP-binding</keyword>
<dbReference type="CDD" id="cd07995">
    <property type="entry name" value="TPK"/>
    <property type="match status" value="1"/>
</dbReference>
<dbReference type="InterPro" id="IPR007373">
    <property type="entry name" value="Thiamin_PyroPKinase_B1-bd"/>
</dbReference>
<comment type="caution">
    <text evidence="7">The sequence shown here is derived from an EMBL/GenBank/DDBJ whole genome shotgun (WGS) entry which is preliminary data.</text>
</comment>
<keyword evidence="8" id="KW-1185">Reference proteome</keyword>